<dbReference type="SUPFAM" id="SSF50729">
    <property type="entry name" value="PH domain-like"/>
    <property type="match status" value="1"/>
</dbReference>
<feature type="region of interest" description="Disordered" evidence="3">
    <location>
        <begin position="155"/>
        <end position="227"/>
    </location>
</feature>
<dbReference type="GO" id="GO:0006869">
    <property type="term" value="P:lipid transport"/>
    <property type="evidence" value="ECO:0007669"/>
    <property type="project" value="UniProtKB-ARBA"/>
</dbReference>
<feature type="domain" description="PH" evidence="4">
    <location>
        <begin position="291"/>
        <end position="382"/>
    </location>
</feature>
<feature type="region of interest" description="Disordered" evidence="3">
    <location>
        <begin position="55"/>
        <end position="118"/>
    </location>
</feature>
<feature type="compositionally biased region" description="Low complexity" evidence="3">
    <location>
        <begin position="468"/>
        <end position="478"/>
    </location>
</feature>
<gene>
    <name evidence="5" type="ORF">BJ554DRAFT_2501</name>
</gene>
<dbReference type="GO" id="GO:0055037">
    <property type="term" value="C:recycling endosome"/>
    <property type="evidence" value="ECO:0007669"/>
    <property type="project" value="TreeGrafter"/>
</dbReference>
<reference evidence="5 6" key="1">
    <citation type="journal article" name="Sci. Rep.">
        <title>Genome-scale phylogenetic analyses confirm Olpidium as the closest living zoosporic fungus to the non-flagellated, terrestrial fungi.</title>
        <authorList>
            <person name="Chang Y."/>
            <person name="Rochon D."/>
            <person name="Sekimoto S."/>
            <person name="Wang Y."/>
            <person name="Chovatia M."/>
            <person name="Sandor L."/>
            <person name="Salamov A."/>
            <person name="Grigoriev I.V."/>
            <person name="Stajich J.E."/>
            <person name="Spatafora J.W."/>
        </authorList>
    </citation>
    <scope>NUCLEOTIDE SEQUENCE [LARGE SCALE GENOMIC DNA]</scope>
    <source>
        <strain evidence="5">S191</strain>
    </source>
</reference>
<dbReference type="Pfam" id="PF15409">
    <property type="entry name" value="PH_8"/>
    <property type="match status" value="1"/>
</dbReference>
<feature type="non-terminal residue" evidence="5">
    <location>
        <position position="686"/>
    </location>
</feature>
<feature type="region of interest" description="Disordered" evidence="3">
    <location>
        <begin position="663"/>
        <end position="686"/>
    </location>
</feature>
<feature type="compositionally biased region" description="Polar residues" evidence="3">
    <location>
        <begin position="489"/>
        <end position="498"/>
    </location>
</feature>
<dbReference type="PANTHER" id="PTHR22902">
    <property type="entry name" value="SESQUIPEDALIAN"/>
    <property type="match status" value="1"/>
</dbReference>
<dbReference type="GO" id="GO:0007032">
    <property type="term" value="P:endosome organization"/>
    <property type="evidence" value="ECO:0007669"/>
    <property type="project" value="TreeGrafter"/>
</dbReference>
<dbReference type="AlphaFoldDB" id="A0A8H7ZQT2"/>
<feature type="compositionally biased region" description="Low complexity" evidence="3">
    <location>
        <begin position="107"/>
        <end position="118"/>
    </location>
</feature>
<dbReference type="GO" id="GO:0001881">
    <property type="term" value="P:receptor recycling"/>
    <property type="evidence" value="ECO:0007669"/>
    <property type="project" value="TreeGrafter"/>
</dbReference>
<evidence type="ECO:0000256" key="2">
    <source>
        <dbReference type="ARBA" id="ARBA00022553"/>
    </source>
</evidence>
<feature type="compositionally biased region" description="Basic and acidic residues" evidence="3">
    <location>
        <begin position="414"/>
        <end position="424"/>
    </location>
</feature>
<comment type="caution">
    <text evidence="5">The sequence shown here is derived from an EMBL/GenBank/DDBJ whole genome shotgun (WGS) entry which is preliminary data.</text>
</comment>
<dbReference type="InterPro" id="IPR001849">
    <property type="entry name" value="PH_domain"/>
</dbReference>
<proteinExistence type="inferred from homology"/>
<dbReference type="Proteomes" id="UP000673691">
    <property type="component" value="Unassembled WGS sequence"/>
</dbReference>
<dbReference type="InterPro" id="IPR041680">
    <property type="entry name" value="PH_8"/>
</dbReference>
<dbReference type="Gene3D" id="2.30.29.30">
    <property type="entry name" value="Pleckstrin-homology domain (PH domain)/Phosphotyrosine-binding domain (PTB)"/>
    <property type="match status" value="1"/>
</dbReference>
<feature type="region of interest" description="Disordered" evidence="3">
    <location>
        <begin position="397"/>
        <end position="434"/>
    </location>
</feature>
<dbReference type="GO" id="GO:0005769">
    <property type="term" value="C:early endosome"/>
    <property type="evidence" value="ECO:0007669"/>
    <property type="project" value="TreeGrafter"/>
</dbReference>
<dbReference type="SUPFAM" id="SSF101576">
    <property type="entry name" value="Supernatant protein factor (SPF), C-terminal domain"/>
    <property type="match status" value="1"/>
</dbReference>
<sequence length="686" mass="73791">MQEVEIPPRDLLQHYVAVSADQRGKTLVWWFSTRRKNISFGLYFKKGRLPAAPSSNVFISTGSSPTDSPQAPSTPQQQQQQRKPQPQPQHRRLCSHRDGQSHPTELSSSPVSGSVHAAAAAGGVTSAASRGRGASNSHNLASLLGTINNSLALAVKGPASPGGGRPQSPSGQNVPGFQLHNALPGSPASAGSSHSPPGLEPPAPGDAAKTSPGALRRGSRPTWSPKDSDMVCIRAIERFDSATSTIKGSHKIDEGDGMFVLVFDNTFSRNTSKRVTFFVAIKDGPPDDEGTAEIAGWLLKKKRKKMQGWATRWFQLDRGTLSYYKSPGAYCRGSVQIAFSAVSVHPSQRLIHIDSGSTIYHLKCLTQTEYQAWMSIIRKYYAVGAMDEDLLRSNRKSFGTTSRLQEGASADPRSTLDERKEPDRQNVPILRPDGSGFQEEALRAISFMKDRHENVVRAAARMLELESGSSMSTAISGSDPSSPKGARSRSPTTGSSGEQGKRRLLKKAASAGFKSANAIAAFSIANCHSEISFALSELKGAQDHVSDLFNEELNRRGALEATLRQLSESTSALASGPLDSVPSSLETSPSLPLVPGSYPSPPALFPPSKTSRSDLPHYFPVSGTVFASGNLPAYNVCEGSRWGESLLNVTGDDEFFDAREIVLEDDSLDEDDNNVGDAQREDEDDE</sequence>
<evidence type="ECO:0000256" key="3">
    <source>
        <dbReference type="SAM" id="MobiDB-lite"/>
    </source>
</evidence>
<feature type="compositionally biased region" description="Low complexity" evidence="3">
    <location>
        <begin position="63"/>
        <end position="84"/>
    </location>
</feature>
<feature type="compositionally biased region" description="Low complexity" evidence="3">
    <location>
        <begin position="580"/>
        <end position="594"/>
    </location>
</feature>
<dbReference type="GO" id="GO:0005829">
    <property type="term" value="C:cytosol"/>
    <property type="evidence" value="ECO:0007669"/>
    <property type="project" value="GOC"/>
</dbReference>
<dbReference type="PANTHER" id="PTHR22902:SF27">
    <property type="entry name" value="PLECKSTRIN HOMOLOGY DOMAIN-CONTAINING FAMILY A MEMBER 3"/>
    <property type="match status" value="1"/>
</dbReference>
<organism evidence="5 6">
    <name type="scientific">Olpidium bornovanus</name>
    <dbReference type="NCBI Taxonomy" id="278681"/>
    <lineage>
        <taxon>Eukaryota</taxon>
        <taxon>Fungi</taxon>
        <taxon>Fungi incertae sedis</taxon>
        <taxon>Olpidiomycota</taxon>
        <taxon>Olpidiomycotina</taxon>
        <taxon>Olpidiomycetes</taxon>
        <taxon>Olpidiales</taxon>
        <taxon>Olpidiaceae</taxon>
        <taxon>Olpidium</taxon>
    </lineage>
</organism>
<comment type="similarity">
    <text evidence="1">Belongs to the OSBP family.</text>
</comment>
<keyword evidence="2" id="KW-0597">Phosphoprotein</keyword>
<dbReference type="PROSITE" id="PS50003">
    <property type="entry name" value="PH_DOMAIN"/>
    <property type="match status" value="1"/>
</dbReference>
<dbReference type="InterPro" id="IPR011993">
    <property type="entry name" value="PH-like_dom_sf"/>
</dbReference>
<keyword evidence="6" id="KW-1185">Reference proteome</keyword>
<evidence type="ECO:0000259" key="4">
    <source>
        <dbReference type="PROSITE" id="PS50003"/>
    </source>
</evidence>
<feature type="region of interest" description="Disordered" evidence="3">
    <location>
        <begin position="468"/>
        <end position="504"/>
    </location>
</feature>
<dbReference type="CDD" id="cd13289">
    <property type="entry name" value="PH_Osh3p_yeast"/>
    <property type="match status" value="1"/>
</dbReference>
<feature type="compositionally biased region" description="Low complexity" evidence="3">
    <location>
        <begin position="182"/>
        <end position="197"/>
    </location>
</feature>
<dbReference type="SMART" id="SM00233">
    <property type="entry name" value="PH"/>
    <property type="match status" value="1"/>
</dbReference>
<name>A0A8H7ZQT2_9FUNG</name>
<evidence type="ECO:0000313" key="5">
    <source>
        <dbReference type="EMBL" id="KAG5457472.1"/>
    </source>
</evidence>
<dbReference type="GO" id="GO:0005802">
    <property type="term" value="C:trans-Golgi network"/>
    <property type="evidence" value="ECO:0007669"/>
    <property type="project" value="TreeGrafter"/>
</dbReference>
<evidence type="ECO:0000313" key="6">
    <source>
        <dbReference type="Proteomes" id="UP000673691"/>
    </source>
</evidence>
<evidence type="ECO:0000256" key="1">
    <source>
        <dbReference type="ARBA" id="ARBA00008842"/>
    </source>
</evidence>
<dbReference type="OrthoDB" id="1854502at2759"/>
<dbReference type="InterPro" id="IPR045188">
    <property type="entry name" value="Boi1/Boi2-like"/>
</dbReference>
<dbReference type="InterPro" id="IPR036598">
    <property type="entry name" value="GOLD_dom_sf"/>
</dbReference>
<accession>A0A8H7ZQT2</accession>
<feature type="region of interest" description="Disordered" evidence="3">
    <location>
        <begin position="573"/>
        <end position="594"/>
    </location>
</feature>
<protein>
    <submittedName>
        <fullName evidence="5">Pleckstrin homology domain-containing protein</fullName>
    </submittedName>
</protein>
<dbReference type="Gene3D" id="2.60.120.680">
    <property type="entry name" value="GOLD domain"/>
    <property type="match status" value="2"/>
</dbReference>
<dbReference type="EMBL" id="JAEFCI010010021">
    <property type="protein sequence ID" value="KAG5457472.1"/>
    <property type="molecule type" value="Genomic_DNA"/>
</dbReference>
<dbReference type="GO" id="GO:0042147">
    <property type="term" value="P:retrograde transport, endosome to Golgi"/>
    <property type="evidence" value="ECO:0007669"/>
    <property type="project" value="TreeGrafter"/>
</dbReference>